<evidence type="ECO:0000313" key="1">
    <source>
        <dbReference type="EMBL" id="SNT42063.1"/>
    </source>
</evidence>
<reference evidence="1 2" key="1">
    <citation type="submission" date="2017-06" db="EMBL/GenBank/DDBJ databases">
        <authorList>
            <person name="Kim H.J."/>
            <person name="Triplett B.A."/>
        </authorList>
    </citation>
    <scope>NUCLEOTIDE SEQUENCE [LARGE SCALE GENOMIC DNA]</scope>
    <source>
        <strain evidence="1 2">DSM 18704</strain>
    </source>
</reference>
<keyword evidence="2" id="KW-1185">Reference proteome</keyword>
<organism evidence="1 2">
    <name type="scientific">Granulicella rosea</name>
    <dbReference type="NCBI Taxonomy" id="474952"/>
    <lineage>
        <taxon>Bacteria</taxon>
        <taxon>Pseudomonadati</taxon>
        <taxon>Acidobacteriota</taxon>
        <taxon>Terriglobia</taxon>
        <taxon>Terriglobales</taxon>
        <taxon>Acidobacteriaceae</taxon>
        <taxon>Granulicella</taxon>
    </lineage>
</organism>
<proteinExistence type="predicted"/>
<name>A0A239MIK7_9BACT</name>
<accession>A0A239MIK7</accession>
<gene>
    <name evidence="1" type="ORF">SAMN05421770_11321</name>
</gene>
<dbReference type="AlphaFoldDB" id="A0A239MIK7"/>
<evidence type="ECO:0000313" key="2">
    <source>
        <dbReference type="Proteomes" id="UP000198356"/>
    </source>
</evidence>
<dbReference type="Proteomes" id="UP000198356">
    <property type="component" value="Unassembled WGS sequence"/>
</dbReference>
<sequence length="459" mass="49972">MSGLRSGLEHAGHPVNMSLQLAHPKEGSHGDGDMDFDAQDPRWRLAIRVAESAPFANAPLLSKFLLYVCEHTLSNRSEDLTERNIGIAVFQRRVDYKPSEDNIVRSYVRQLRQRLERYFDEQGADEPWRIAIPRGGYGAVFEERSDPATTPVTAMTGIAPELPAAHVAPLVEDAGPQEKAGWRRTLWIVLASLLAGGLAAHLGSVWLAPQSLGHAMWAEIFTPASVTYIVSADSSLATIQELSGKHTTLEQYVDGSYFAQFARSDAPEDLKLQRLSREHMTGVPDIDAAAGIVSLPEARGRHVVLRNARAFTIDDMKDANVILTGSAYSTPWVTLFEPKMNFVLSASNSIYGSSYLNKKPLPGEPSNYSNSSTTPPYSTYAVIAFLPGLSGAGKVLIVEGLTTAGSEAASNFVLHGDIAAFLKTVPRDQHGLRPFEILLKTTSLDSSAPSTEIVAKRLY</sequence>
<evidence type="ECO:0008006" key="3">
    <source>
        <dbReference type="Google" id="ProtNLM"/>
    </source>
</evidence>
<protein>
    <recommendedName>
        <fullName evidence="3">Transcriptional regulatory protein, C terminal</fullName>
    </recommendedName>
</protein>
<dbReference type="EMBL" id="FZOU01000013">
    <property type="protein sequence ID" value="SNT42063.1"/>
    <property type="molecule type" value="Genomic_DNA"/>
</dbReference>